<dbReference type="RefSeq" id="WP_153420549.1">
    <property type="nucleotide sequence ID" value="NZ_WFLM01000003.1"/>
</dbReference>
<protein>
    <submittedName>
        <fullName evidence="2">Uncharacterized protein</fullName>
    </submittedName>
</protein>
<feature type="transmembrane region" description="Helical" evidence="1">
    <location>
        <begin position="43"/>
        <end position="61"/>
    </location>
</feature>
<reference evidence="2 3" key="1">
    <citation type="submission" date="2019-10" db="EMBL/GenBank/DDBJ databases">
        <title>New species of Slilvanegrellaceae.</title>
        <authorList>
            <person name="Pitt A."/>
            <person name="Hahn M.W."/>
        </authorList>
    </citation>
    <scope>NUCLEOTIDE SEQUENCE [LARGE SCALE GENOMIC DNA]</scope>
    <source>
        <strain evidence="2 3">SP-Ram-0.45-NSY-1</strain>
    </source>
</reference>
<keyword evidence="3" id="KW-1185">Reference proteome</keyword>
<dbReference type="AlphaFoldDB" id="A0A6N6VT34"/>
<accession>A0A6N6VT34</accession>
<keyword evidence="1" id="KW-0472">Membrane</keyword>
<evidence type="ECO:0000256" key="1">
    <source>
        <dbReference type="SAM" id="Phobius"/>
    </source>
</evidence>
<evidence type="ECO:0000313" key="2">
    <source>
        <dbReference type="EMBL" id="KAB8039150.1"/>
    </source>
</evidence>
<evidence type="ECO:0000313" key="3">
    <source>
        <dbReference type="Proteomes" id="UP000437748"/>
    </source>
</evidence>
<gene>
    <name evidence="2" type="ORF">GCL60_09855</name>
</gene>
<proteinExistence type="predicted"/>
<comment type="caution">
    <text evidence="2">The sequence shown here is derived from an EMBL/GenBank/DDBJ whole genome shotgun (WGS) entry which is preliminary data.</text>
</comment>
<sequence>MNTNLEKSNNKLKIIFDVIDRLQNDFEEFIRPIFHISLEILEVLLYIFIGVSSLCIFYIVVNHYNNPNFLPKLDIIALINSMPKLLLCFFISLLLTKYLRKRF</sequence>
<dbReference type="EMBL" id="WFLM01000003">
    <property type="protein sequence ID" value="KAB8039150.1"/>
    <property type="molecule type" value="Genomic_DNA"/>
</dbReference>
<dbReference type="Proteomes" id="UP000437748">
    <property type="component" value="Unassembled WGS sequence"/>
</dbReference>
<feature type="transmembrane region" description="Helical" evidence="1">
    <location>
        <begin position="73"/>
        <end position="95"/>
    </location>
</feature>
<name>A0A6N6VT34_9BACT</name>
<keyword evidence="1" id="KW-0812">Transmembrane</keyword>
<organism evidence="2 3">
    <name type="scientific">Silvanigrella paludirubra</name>
    <dbReference type="NCBI Taxonomy" id="2499159"/>
    <lineage>
        <taxon>Bacteria</taxon>
        <taxon>Pseudomonadati</taxon>
        <taxon>Bdellovibrionota</taxon>
        <taxon>Oligoflexia</taxon>
        <taxon>Silvanigrellales</taxon>
        <taxon>Silvanigrellaceae</taxon>
        <taxon>Silvanigrella</taxon>
    </lineage>
</organism>
<keyword evidence="1" id="KW-1133">Transmembrane helix</keyword>